<keyword evidence="2" id="KW-0426">Late protein</keyword>
<dbReference type="Pfam" id="PF03228">
    <property type="entry name" value="Adeno_VII"/>
    <property type="match status" value="1"/>
</dbReference>
<accession>A0A3D8JY49</accession>
<evidence type="ECO:0000256" key="3">
    <source>
        <dbReference type="SAM" id="MobiDB-lite"/>
    </source>
</evidence>
<name>A0A3D8JY49_9BURK</name>
<sequence>MISALRTAASASTGSFTSTAGRIPITSPSRRTGWSIISRLACSMHRGSSTRSGASWPIRVRPSALSQWRRSMRSDFGSTSTTAASISPSCPTGACSCSRPTRRCSSTAKSRTGR</sequence>
<feature type="compositionally biased region" description="Low complexity" evidence="3">
    <location>
        <begin position="7"/>
        <end position="21"/>
    </location>
</feature>
<comment type="caution">
    <text evidence="4">The sequence shown here is derived from an EMBL/GenBank/DDBJ whole genome shotgun (WGS) entry which is preliminary data.</text>
</comment>
<dbReference type="AlphaFoldDB" id="A0A3D8JY49"/>
<keyword evidence="1" id="KW-1048">Host nucleus</keyword>
<dbReference type="EMBL" id="QRGA01000009">
    <property type="protein sequence ID" value="RDU97810.1"/>
    <property type="molecule type" value="Genomic_DNA"/>
</dbReference>
<proteinExistence type="predicted"/>
<reference evidence="4 5" key="1">
    <citation type="submission" date="2018-08" db="EMBL/GenBank/DDBJ databases">
        <title>Paraburkholderia sp. DHOM06 isolated from forest soil.</title>
        <authorList>
            <person name="Gao Z.-H."/>
            <person name="Qiu L.-H."/>
        </authorList>
    </citation>
    <scope>NUCLEOTIDE SEQUENCE [LARGE SCALE GENOMIC DNA]</scope>
    <source>
        <strain evidence="4 5">DHOM06</strain>
    </source>
</reference>
<feature type="region of interest" description="Disordered" evidence="3">
    <location>
        <begin position="76"/>
        <end position="114"/>
    </location>
</feature>
<protein>
    <submittedName>
        <fullName evidence="4">Uncharacterized protein</fullName>
    </submittedName>
</protein>
<evidence type="ECO:0000313" key="4">
    <source>
        <dbReference type="EMBL" id="RDU97810.1"/>
    </source>
</evidence>
<evidence type="ECO:0000256" key="2">
    <source>
        <dbReference type="ARBA" id="ARBA00022921"/>
    </source>
</evidence>
<organism evidence="4 5">
    <name type="scientific">Trinickia dinghuensis</name>
    <dbReference type="NCBI Taxonomy" id="2291023"/>
    <lineage>
        <taxon>Bacteria</taxon>
        <taxon>Pseudomonadati</taxon>
        <taxon>Pseudomonadota</taxon>
        <taxon>Betaproteobacteria</taxon>
        <taxon>Burkholderiales</taxon>
        <taxon>Burkholderiaceae</taxon>
        <taxon>Trinickia</taxon>
    </lineage>
</organism>
<gene>
    <name evidence="4" type="ORF">DWV00_18020</name>
</gene>
<evidence type="ECO:0000313" key="5">
    <source>
        <dbReference type="Proteomes" id="UP000256838"/>
    </source>
</evidence>
<feature type="region of interest" description="Disordered" evidence="3">
    <location>
        <begin position="1"/>
        <end position="29"/>
    </location>
</feature>
<keyword evidence="5" id="KW-1185">Reference proteome</keyword>
<dbReference type="InterPro" id="IPR004912">
    <property type="entry name" value="Adeno_VII"/>
</dbReference>
<evidence type="ECO:0000256" key="1">
    <source>
        <dbReference type="ARBA" id="ARBA00022562"/>
    </source>
</evidence>
<dbReference type="Proteomes" id="UP000256838">
    <property type="component" value="Unassembled WGS sequence"/>
</dbReference>
<feature type="compositionally biased region" description="Low complexity" evidence="3">
    <location>
        <begin position="78"/>
        <end position="107"/>
    </location>
</feature>